<keyword evidence="3" id="KW-0731">Sigma factor</keyword>
<dbReference type="InterPro" id="IPR013324">
    <property type="entry name" value="RNA_pol_sigma_r3/r4-like"/>
</dbReference>
<dbReference type="Gene3D" id="1.10.1740.10">
    <property type="match status" value="1"/>
</dbReference>
<dbReference type="SUPFAM" id="SSF88659">
    <property type="entry name" value="Sigma3 and sigma4 domains of RNA polymerase sigma factors"/>
    <property type="match status" value="1"/>
</dbReference>
<keyword evidence="2" id="KW-0805">Transcription regulation</keyword>
<feature type="domain" description="RNA polymerase sigma factor 70 region 4 type 2" evidence="6">
    <location>
        <begin position="153"/>
        <end position="203"/>
    </location>
</feature>
<protein>
    <recommendedName>
        <fullName evidence="6">RNA polymerase sigma factor 70 region 4 type 2 domain-containing protein</fullName>
    </recommendedName>
</protein>
<sequence length="222" mass="24472">MPTPPAAIDAHPVAARAAVATIRWKCRGPGIASSLLERLKGDNRTVEVIVDAAEERRFRDFVSARSPALMRLAFLLAGGDQHAAEDLLQAALAKTVARWHAVDAPEAYVRQVMYRQQISWWRRGAFRRETTVAEPPEWAVQDATHAVEVGIVVRRALAKLAPRQRAVLVLRYFEDLPEAEVAAVLGCSVGTVRSTTHRSLARLRVLAPELAEPYKIIGEAMA</sequence>
<keyword evidence="5" id="KW-0804">Transcription</keyword>
<dbReference type="InterPro" id="IPR036388">
    <property type="entry name" value="WH-like_DNA-bd_sf"/>
</dbReference>
<dbReference type="EMBL" id="BAAATE010000021">
    <property type="protein sequence ID" value="GAA2680520.1"/>
    <property type="molecule type" value="Genomic_DNA"/>
</dbReference>
<evidence type="ECO:0000256" key="1">
    <source>
        <dbReference type="ARBA" id="ARBA00010641"/>
    </source>
</evidence>
<organism evidence="7 8">
    <name type="scientific">Nonomuraea recticatena</name>
    <dbReference type="NCBI Taxonomy" id="46178"/>
    <lineage>
        <taxon>Bacteria</taxon>
        <taxon>Bacillati</taxon>
        <taxon>Actinomycetota</taxon>
        <taxon>Actinomycetes</taxon>
        <taxon>Streptosporangiales</taxon>
        <taxon>Streptosporangiaceae</taxon>
        <taxon>Nonomuraea</taxon>
    </lineage>
</organism>
<evidence type="ECO:0000256" key="5">
    <source>
        <dbReference type="ARBA" id="ARBA00023163"/>
    </source>
</evidence>
<evidence type="ECO:0000256" key="2">
    <source>
        <dbReference type="ARBA" id="ARBA00023015"/>
    </source>
</evidence>
<dbReference type="InterPro" id="IPR013249">
    <property type="entry name" value="RNA_pol_sigma70_r4_t2"/>
</dbReference>
<dbReference type="InterPro" id="IPR014284">
    <property type="entry name" value="RNA_pol_sigma-70_dom"/>
</dbReference>
<dbReference type="NCBIfam" id="TIGR02983">
    <property type="entry name" value="SigE-fam_strep"/>
    <property type="match status" value="1"/>
</dbReference>
<dbReference type="Proteomes" id="UP001501666">
    <property type="component" value="Unassembled WGS sequence"/>
</dbReference>
<dbReference type="CDD" id="cd06171">
    <property type="entry name" value="Sigma70_r4"/>
    <property type="match status" value="1"/>
</dbReference>
<dbReference type="PANTHER" id="PTHR43133:SF50">
    <property type="entry name" value="ECF RNA POLYMERASE SIGMA FACTOR SIGM"/>
    <property type="match status" value="1"/>
</dbReference>
<dbReference type="Pfam" id="PF08281">
    <property type="entry name" value="Sigma70_r4_2"/>
    <property type="match status" value="1"/>
</dbReference>
<dbReference type="NCBIfam" id="TIGR02937">
    <property type="entry name" value="sigma70-ECF"/>
    <property type="match status" value="1"/>
</dbReference>
<proteinExistence type="inferred from homology"/>
<name>A0ABN3SLP9_9ACTN</name>
<dbReference type="PANTHER" id="PTHR43133">
    <property type="entry name" value="RNA POLYMERASE ECF-TYPE SIGMA FACTO"/>
    <property type="match status" value="1"/>
</dbReference>
<evidence type="ECO:0000256" key="3">
    <source>
        <dbReference type="ARBA" id="ARBA00023082"/>
    </source>
</evidence>
<evidence type="ECO:0000256" key="4">
    <source>
        <dbReference type="ARBA" id="ARBA00023125"/>
    </source>
</evidence>
<keyword evidence="8" id="KW-1185">Reference proteome</keyword>
<keyword evidence="4" id="KW-0238">DNA-binding</keyword>
<dbReference type="InterPro" id="IPR013325">
    <property type="entry name" value="RNA_pol_sigma_r2"/>
</dbReference>
<evidence type="ECO:0000259" key="6">
    <source>
        <dbReference type="Pfam" id="PF08281"/>
    </source>
</evidence>
<dbReference type="SUPFAM" id="SSF88946">
    <property type="entry name" value="Sigma2 domain of RNA polymerase sigma factors"/>
    <property type="match status" value="1"/>
</dbReference>
<reference evidence="7 8" key="1">
    <citation type="journal article" date="2019" name="Int. J. Syst. Evol. Microbiol.">
        <title>The Global Catalogue of Microorganisms (GCM) 10K type strain sequencing project: providing services to taxonomists for standard genome sequencing and annotation.</title>
        <authorList>
            <consortium name="The Broad Institute Genomics Platform"/>
            <consortium name="The Broad Institute Genome Sequencing Center for Infectious Disease"/>
            <person name="Wu L."/>
            <person name="Ma J."/>
        </authorList>
    </citation>
    <scope>NUCLEOTIDE SEQUENCE [LARGE SCALE GENOMIC DNA]</scope>
    <source>
        <strain evidence="7 8">JCM 6835</strain>
    </source>
</reference>
<gene>
    <name evidence="7" type="ORF">GCM10010412_064770</name>
</gene>
<accession>A0ABN3SLP9</accession>
<comment type="similarity">
    <text evidence="1">Belongs to the sigma-70 factor family. ECF subfamily.</text>
</comment>
<dbReference type="InterPro" id="IPR014325">
    <property type="entry name" value="RNA_pol_sigma-E_actinobac"/>
</dbReference>
<evidence type="ECO:0000313" key="7">
    <source>
        <dbReference type="EMBL" id="GAA2680520.1"/>
    </source>
</evidence>
<comment type="caution">
    <text evidence="7">The sequence shown here is derived from an EMBL/GenBank/DDBJ whole genome shotgun (WGS) entry which is preliminary data.</text>
</comment>
<dbReference type="InterPro" id="IPR039425">
    <property type="entry name" value="RNA_pol_sigma-70-like"/>
</dbReference>
<evidence type="ECO:0000313" key="8">
    <source>
        <dbReference type="Proteomes" id="UP001501666"/>
    </source>
</evidence>
<dbReference type="Gene3D" id="1.10.10.10">
    <property type="entry name" value="Winged helix-like DNA-binding domain superfamily/Winged helix DNA-binding domain"/>
    <property type="match status" value="1"/>
</dbReference>